<dbReference type="InterPro" id="IPR002861">
    <property type="entry name" value="Reeler_dom"/>
</dbReference>
<name>A0A8J9VCY6_BRALA</name>
<organism evidence="10 11">
    <name type="scientific">Branchiostoma lanceolatum</name>
    <name type="common">Common lancelet</name>
    <name type="synonym">Amphioxus lanceolatum</name>
    <dbReference type="NCBI Taxonomy" id="7740"/>
    <lineage>
        <taxon>Eukaryota</taxon>
        <taxon>Metazoa</taxon>
        <taxon>Chordata</taxon>
        <taxon>Cephalochordata</taxon>
        <taxon>Leptocardii</taxon>
        <taxon>Amphioxiformes</taxon>
        <taxon>Branchiostomatidae</taxon>
        <taxon>Branchiostoma</taxon>
    </lineage>
</organism>
<evidence type="ECO:0000313" key="10">
    <source>
        <dbReference type="EMBL" id="CAH1237862.1"/>
    </source>
</evidence>
<dbReference type="AlphaFoldDB" id="A0A8J9VCY6"/>
<keyword evidence="3" id="KW-0964">Secreted</keyword>
<dbReference type="Proteomes" id="UP000838412">
    <property type="component" value="Chromosome 10"/>
</dbReference>
<keyword evidence="8" id="KW-0044">Antibiotic</keyword>
<evidence type="ECO:0000256" key="7">
    <source>
        <dbReference type="ARBA" id="ARBA00022859"/>
    </source>
</evidence>
<dbReference type="CDD" id="cd08544">
    <property type="entry name" value="Reeler"/>
    <property type="match status" value="3"/>
</dbReference>
<keyword evidence="7" id="KW-0391">Immunity</keyword>
<dbReference type="PANTHER" id="PTHR45828">
    <property type="entry name" value="CYTOCHROME B561/FERRIC REDUCTASE TRANSMEMBRANE"/>
    <property type="match status" value="1"/>
</dbReference>
<evidence type="ECO:0000256" key="1">
    <source>
        <dbReference type="ARBA" id="ARBA00004613"/>
    </source>
</evidence>
<dbReference type="GO" id="GO:0016020">
    <property type="term" value="C:membrane"/>
    <property type="evidence" value="ECO:0007669"/>
    <property type="project" value="TreeGrafter"/>
</dbReference>
<evidence type="ECO:0000256" key="3">
    <source>
        <dbReference type="ARBA" id="ARBA00022525"/>
    </source>
</evidence>
<keyword evidence="6" id="KW-0732">Signal</keyword>
<gene>
    <name evidence="10" type="primary">FRRS1</name>
    <name evidence="10" type="ORF">BLAG_LOCUS2664</name>
</gene>
<dbReference type="InterPro" id="IPR042307">
    <property type="entry name" value="Reeler_sf"/>
</dbReference>
<keyword evidence="5" id="KW-0399">Innate immunity</keyword>
<evidence type="ECO:0000256" key="8">
    <source>
        <dbReference type="ARBA" id="ARBA00023022"/>
    </source>
</evidence>
<accession>A0A8J9VCY6</accession>
<evidence type="ECO:0000256" key="5">
    <source>
        <dbReference type="ARBA" id="ARBA00022588"/>
    </source>
</evidence>
<keyword evidence="4" id="KW-0929">Antimicrobial</keyword>
<evidence type="ECO:0000256" key="2">
    <source>
        <dbReference type="ARBA" id="ARBA00008501"/>
    </source>
</evidence>
<dbReference type="Pfam" id="PF02014">
    <property type="entry name" value="Reeler"/>
    <property type="match status" value="3"/>
</dbReference>
<keyword evidence="11" id="KW-1185">Reference proteome</keyword>
<evidence type="ECO:0000256" key="6">
    <source>
        <dbReference type="ARBA" id="ARBA00022729"/>
    </source>
</evidence>
<protein>
    <submittedName>
        <fullName evidence="10">FRRS1 protein</fullName>
    </submittedName>
</protein>
<comment type="similarity">
    <text evidence="2">Belongs to the insect defense protein family.</text>
</comment>
<dbReference type="EMBL" id="OV696695">
    <property type="protein sequence ID" value="CAH1237862.1"/>
    <property type="molecule type" value="Genomic_DNA"/>
</dbReference>
<evidence type="ECO:0000313" key="11">
    <source>
        <dbReference type="Proteomes" id="UP000838412"/>
    </source>
</evidence>
<feature type="domain" description="Reelin" evidence="9">
    <location>
        <begin position="411"/>
        <end position="570"/>
    </location>
</feature>
<comment type="subcellular location">
    <subcellularLocation>
        <location evidence="1">Secreted</location>
    </subcellularLocation>
</comment>
<dbReference type="InterPro" id="IPR051237">
    <property type="entry name" value="Ferric-chelate_Red/DefProt"/>
</dbReference>
<dbReference type="PANTHER" id="PTHR45828:SF9">
    <property type="entry name" value="CELL WALL INTEGRITY AND STRESS RESPONSE COMPONENT 4-LIKE-RELATED"/>
    <property type="match status" value="1"/>
</dbReference>
<dbReference type="Gene3D" id="2.60.40.4060">
    <property type="entry name" value="Reeler domain"/>
    <property type="match status" value="3"/>
</dbReference>
<reference evidence="10" key="1">
    <citation type="submission" date="2022-01" db="EMBL/GenBank/DDBJ databases">
        <authorList>
            <person name="Braso-Vives M."/>
        </authorList>
    </citation>
    <scope>NUCLEOTIDE SEQUENCE</scope>
</reference>
<proteinExistence type="inferred from homology"/>
<dbReference type="OrthoDB" id="6418377at2759"/>
<evidence type="ECO:0000256" key="4">
    <source>
        <dbReference type="ARBA" id="ARBA00022529"/>
    </source>
</evidence>
<dbReference type="PROSITE" id="PS51019">
    <property type="entry name" value="REELIN"/>
    <property type="match status" value="1"/>
</dbReference>
<sequence>MCRVMRLFNVFEAPPRARDPRFTSLPEDDFVESFVRLQQSGRPCKPISPVSMLSLVLLSLVAGSLAHFNGAPHQACREGVPNHHPVPATGGTMPFTLTGGAYTPGQPIQLTITGDRPFRGFLIKASEGHFHASGGSQIMACDSGGDAITHTNNIDKTSVTVEYTPPASAVGSIAMRVTVVVNHDLYWNPSTFMLQQNGGENYLDFVVATPAPFAPQSKTHHLRSLSMLAFVLLCLVVSSQAKLTGAPIESCGDGNPNHVPAHAQHGTMPFVLTGGAYTPAHPMQLTLSGDRPFRGFQIKASVGTFLNPPAGTHLFQCDTNADTITHSDNTDKNSVTVTYVPPANAFGPINMRVTVVQTHDVYWHPQTFALRPNGGYAFQTLGSPILKKNTALVWCKIRTMLAHVALLASLVAVAHGFGSGAPTMACTGMTPQHTPHSWQTVSAPFQVTTDSHTYTPGAPLRVTIRGSRGFRGFMLQARSPFYTGTNAVGAVGAFQDLPASARTESCFSTGDTATHITGHDVKDSVTVTWVPPANLHGPVALTATIVAEFSTFWVGVSTTVHQGANHLITG</sequence>
<evidence type="ECO:0000259" key="9">
    <source>
        <dbReference type="PROSITE" id="PS51019"/>
    </source>
</evidence>